<dbReference type="SUPFAM" id="SSF50129">
    <property type="entry name" value="GroES-like"/>
    <property type="match status" value="1"/>
</dbReference>
<name>A0A8H6HKQ9_9AGAR</name>
<dbReference type="Gene3D" id="3.90.180.10">
    <property type="entry name" value="Medium-chain alcohol dehydrogenases, catalytic domain"/>
    <property type="match status" value="1"/>
</dbReference>
<dbReference type="Pfam" id="PF00107">
    <property type="entry name" value="ADH_zinc_N"/>
    <property type="match status" value="1"/>
</dbReference>
<dbReference type="Gene3D" id="3.40.50.720">
    <property type="entry name" value="NAD(P)-binding Rossmann-like Domain"/>
    <property type="match status" value="1"/>
</dbReference>
<organism evidence="2 3">
    <name type="scientific">Ephemerocybe angulata</name>
    <dbReference type="NCBI Taxonomy" id="980116"/>
    <lineage>
        <taxon>Eukaryota</taxon>
        <taxon>Fungi</taxon>
        <taxon>Dikarya</taxon>
        <taxon>Basidiomycota</taxon>
        <taxon>Agaricomycotina</taxon>
        <taxon>Agaricomycetes</taxon>
        <taxon>Agaricomycetidae</taxon>
        <taxon>Agaricales</taxon>
        <taxon>Agaricineae</taxon>
        <taxon>Psathyrellaceae</taxon>
        <taxon>Ephemerocybe</taxon>
    </lineage>
</organism>
<dbReference type="InterPro" id="IPR045010">
    <property type="entry name" value="MDR_fam"/>
</dbReference>
<dbReference type="OrthoDB" id="809632at2759"/>
<dbReference type="Proteomes" id="UP000521943">
    <property type="component" value="Unassembled WGS sequence"/>
</dbReference>
<comment type="caution">
    <text evidence="2">The sequence shown here is derived from an EMBL/GenBank/DDBJ whole genome shotgun (WGS) entry which is preliminary data.</text>
</comment>
<evidence type="ECO:0000259" key="1">
    <source>
        <dbReference type="SMART" id="SM00829"/>
    </source>
</evidence>
<dbReference type="InterPro" id="IPR036291">
    <property type="entry name" value="NAD(P)-bd_dom_sf"/>
</dbReference>
<dbReference type="EMBL" id="JACGCI010000068">
    <property type="protein sequence ID" value="KAF6748824.1"/>
    <property type="molecule type" value="Genomic_DNA"/>
</dbReference>
<gene>
    <name evidence="2" type="ORF">DFP72DRAFT_554268</name>
</gene>
<accession>A0A8H6HKQ9</accession>
<dbReference type="SUPFAM" id="SSF51735">
    <property type="entry name" value="NAD(P)-binding Rossmann-fold domains"/>
    <property type="match status" value="1"/>
</dbReference>
<keyword evidence="3" id="KW-1185">Reference proteome</keyword>
<evidence type="ECO:0000313" key="3">
    <source>
        <dbReference type="Proteomes" id="UP000521943"/>
    </source>
</evidence>
<reference evidence="2 3" key="1">
    <citation type="submission" date="2020-07" db="EMBL/GenBank/DDBJ databases">
        <title>Comparative genomics of pyrophilous fungi reveals a link between fire events and developmental genes.</title>
        <authorList>
            <consortium name="DOE Joint Genome Institute"/>
            <person name="Steindorff A.S."/>
            <person name="Carver A."/>
            <person name="Calhoun S."/>
            <person name="Stillman K."/>
            <person name="Liu H."/>
            <person name="Lipzen A."/>
            <person name="Pangilinan J."/>
            <person name="Labutti K."/>
            <person name="Bruns T.D."/>
            <person name="Grigoriev I.V."/>
        </authorList>
    </citation>
    <scope>NUCLEOTIDE SEQUENCE [LARGE SCALE GENOMIC DNA]</scope>
    <source>
        <strain evidence="2 3">CBS 144469</strain>
    </source>
</reference>
<evidence type="ECO:0000313" key="2">
    <source>
        <dbReference type="EMBL" id="KAF6748824.1"/>
    </source>
</evidence>
<proteinExistence type="predicted"/>
<dbReference type="InterPro" id="IPR020843">
    <property type="entry name" value="ER"/>
</dbReference>
<dbReference type="PANTHER" id="PTHR43205:SF7">
    <property type="entry name" value="PROSTAGLANDIN REDUCTASE 1"/>
    <property type="match status" value="1"/>
</dbReference>
<dbReference type="AlphaFoldDB" id="A0A8H6HKQ9"/>
<dbReference type="CDD" id="cd05288">
    <property type="entry name" value="PGDH"/>
    <property type="match status" value="1"/>
</dbReference>
<dbReference type="InterPro" id="IPR013149">
    <property type="entry name" value="ADH-like_C"/>
</dbReference>
<sequence length="348" mass="37541">MVLTKNGRLLFNSVPVSDGIVPGTLRYDESEIIDLDAAPLNGGALFKLLAVSADPFLTALMSPAYSESAFEHLTYKIGKPIVAYAVIVALRSEIPTVKPGDHFMNMFPLEEYFIIDCLPERTVPLPSDVGIPWSTYVGVCGMPGQTAYMGWKEYSKAKKGETAFVTTGAGPVGSFVIQMAKRDGLKVIASAGSDEKVELMKSFGADVAFNYKTANTLEILEREGGIDVFWDNVGGVTLDAALQASRSKARFLECGMMAAYGATDGPNAIIKNIWNIVGKSITMVGFLVWDLYEGHLDDFYTTVPKLVADGEIKYREDVTRGLGSLEDAMIGLFKGTNVGKAVGIVADE</sequence>
<dbReference type="SMART" id="SM00829">
    <property type="entry name" value="PKS_ER"/>
    <property type="match status" value="1"/>
</dbReference>
<protein>
    <submittedName>
        <fullName evidence="2">Alcohol dehydrogenase</fullName>
    </submittedName>
</protein>
<dbReference type="PANTHER" id="PTHR43205">
    <property type="entry name" value="PROSTAGLANDIN REDUCTASE"/>
    <property type="match status" value="1"/>
</dbReference>
<dbReference type="InterPro" id="IPR011032">
    <property type="entry name" value="GroES-like_sf"/>
</dbReference>
<feature type="domain" description="Enoyl reductase (ER)" evidence="1">
    <location>
        <begin position="8"/>
        <end position="343"/>
    </location>
</feature>
<dbReference type="GO" id="GO:0016628">
    <property type="term" value="F:oxidoreductase activity, acting on the CH-CH group of donors, NAD or NADP as acceptor"/>
    <property type="evidence" value="ECO:0007669"/>
    <property type="project" value="InterPro"/>
</dbReference>